<dbReference type="EMBL" id="PQIB02000001">
    <property type="protein sequence ID" value="RLN39722.1"/>
    <property type="molecule type" value="Genomic_DNA"/>
</dbReference>
<evidence type="ECO:0000313" key="3">
    <source>
        <dbReference type="Proteomes" id="UP000275267"/>
    </source>
</evidence>
<comment type="caution">
    <text evidence="2">The sequence shown here is derived from an EMBL/GenBank/DDBJ whole genome shotgun (WGS) entry which is preliminary data.</text>
</comment>
<dbReference type="OrthoDB" id="686822at2759"/>
<sequence length="361" mass="38815">MEAPPPPREPLPIDLQLKIVATIVRCAAASIVRRAAASKPLRGAVHGPGFRPRTRTALRAAVNAGFDPALLLGVSDAPSKRGSGAAAVEQPPRQHLRFDTDLLRYASALCNTSTGGVTSLPCMNVEGKWERGGIYRPAMLNLGRAGRSFELLVMDVCLRTRIFSSRTGSWGAIRVVKPPPEHDSWCVIDEAMPTAPAVVRRTVHWICRSARGAGTFVLALRAGAAQATAIAPPRGRLGGTASCTLTDAADTLRMVVSETEAVSMWKLSAEGWSQEAVISKQGITKQVAAGMDASRTACWCVGFRERSGAVTFWMERVGLVHLHLGTMEVVVLRRCGEHDDTRAVAPVRLQEIDLAALFRVN</sequence>
<accession>A0A3L6THB5</accession>
<dbReference type="PANTHER" id="PTHR35828:SF28">
    <property type="entry name" value="F-BOX DOMAIN CONTAINING PROTEIN"/>
    <property type="match status" value="1"/>
</dbReference>
<dbReference type="AlphaFoldDB" id="A0A3L6THB5"/>
<feature type="domain" description="DUF7595" evidence="1">
    <location>
        <begin position="108"/>
        <end position="359"/>
    </location>
</feature>
<dbReference type="Pfam" id="PF24523">
    <property type="entry name" value="DUF7595"/>
    <property type="match status" value="1"/>
</dbReference>
<dbReference type="PANTHER" id="PTHR35828">
    <property type="entry name" value="OS08G0203800 PROTEIN-RELATED"/>
    <property type="match status" value="1"/>
</dbReference>
<gene>
    <name evidence="2" type="ORF">C2845_PM01G26400</name>
</gene>
<protein>
    <recommendedName>
        <fullName evidence="1">DUF7595 domain-containing protein</fullName>
    </recommendedName>
</protein>
<dbReference type="Proteomes" id="UP000275267">
    <property type="component" value="Unassembled WGS sequence"/>
</dbReference>
<name>A0A3L6THB5_PANMI</name>
<dbReference type="STRING" id="4540.A0A3L6THB5"/>
<keyword evidence="3" id="KW-1185">Reference proteome</keyword>
<reference evidence="3" key="1">
    <citation type="journal article" date="2019" name="Nat. Commun.">
        <title>The genome of broomcorn millet.</title>
        <authorList>
            <person name="Zou C."/>
            <person name="Miki D."/>
            <person name="Li D."/>
            <person name="Tang Q."/>
            <person name="Xiao L."/>
            <person name="Rajput S."/>
            <person name="Deng P."/>
            <person name="Jia W."/>
            <person name="Huang R."/>
            <person name="Zhang M."/>
            <person name="Sun Y."/>
            <person name="Hu J."/>
            <person name="Fu X."/>
            <person name="Schnable P.S."/>
            <person name="Li F."/>
            <person name="Zhang H."/>
            <person name="Feng B."/>
            <person name="Zhu X."/>
            <person name="Liu R."/>
            <person name="Schnable J.C."/>
            <person name="Zhu J.-K."/>
            <person name="Zhang H."/>
        </authorList>
    </citation>
    <scope>NUCLEOTIDE SEQUENCE [LARGE SCALE GENOMIC DNA]</scope>
</reference>
<evidence type="ECO:0000313" key="2">
    <source>
        <dbReference type="EMBL" id="RLN39722.1"/>
    </source>
</evidence>
<organism evidence="2 3">
    <name type="scientific">Panicum miliaceum</name>
    <name type="common">Proso millet</name>
    <name type="synonym">Broomcorn millet</name>
    <dbReference type="NCBI Taxonomy" id="4540"/>
    <lineage>
        <taxon>Eukaryota</taxon>
        <taxon>Viridiplantae</taxon>
        <taxon>Streptophyta</taxon>
        <taxon>Embryophyta</taxon>
        <taxon>Tracheophyta</taxon>
        <taxon>Spermatophyta</taxon>
        <taxon>Magnoliopsida</taxon>
        <taxon>Liliopsida</taxon>
        <taxon>Poales</taxon>
        <taxon>Poaceae</taxon>
        <taxon>PACMAD clade</taxon>
        <taxon>Panicoideae</taxon>
        <taxon>Panicodae</taxon>
        <taxon>Paniceae</taxon>
        <taxon>Panicinae</taxon>
        <taxon>Panicum</taxon>
        <taxon>Panicum sect. Panicum</taxon>
    </lineage>
</organism>
<dbReference type="InterPro" id="IPR056016">
    <property type="entry name" value="DUF7595"/>
</dbReference>
<proteinExistence type="predicted"/>
<evidence type="ECO:0000259" key="1">
    <source>
        <dbReference type="Pfam" id="PF24523"/>
    </source>
</evidence>